<dbReference type="InterPro" id="IPR013740">
    <property type="entry name" value="Redoxin"/>
</dbReference>
<evidence type="ECO:0000259" key="6">
    <source>
        <dbReference type="PROSITE" id="PS51352"/>
    </source>
</evidence>
<dbReference type="Pfam" id="PF08534">
    <property type="entry name" value="Redoxin"/>
    <property type="match status" value="1"/>
</dbReference>
<keyword evidence="2" id="KW-0201">Cytochrome c-type biogenesis</keyword>
<dbReference type="GO" id="GO:0016491">
    <property type="term" value="F:oxidoreductase activity"/>
    <property type="evidence" value="ECO:0007669"/>
    <property type="project" value="InterPro"/>
</dbReference>
<keyword evidence="3" id="KW-1015">Disulfide bond</keyword>
<proteinExistence type="predicted"/>
<dbReference type="Gene3D" id="3.40.30.10">
    <property type="entry name" value="Glutaredoxin"/>
    <property type="match status" value="1"/>
</dbReference>
<evidence type="ECO:0000256" key="3">
    <source>
        <dbReference type="ARBA" id="ARBA00023157"/>
    </source>
</evidence>
<dbReference type="EMBL" id="SIHJ01000001">
    <property type="protein sequence ID" value="TWT37343.1"/>
    <property type="molecule type" value="Genomic_DNA"/>
</dbReference>
<reference evidence="7 8" key="1">
    <citation type="submission" date="2019-02" db="EMBL/GenBank/DDBJ databases">
        <title>Deep-cultivation of Planctomycetes and their phenomic and genomic characterization uncovers novel biology.</title>
        <authorList>
            <person name="Wiegand S."/>
            <person name="Jogler M."/>
            <person name="Boedeker C."/>
            <person name="Pinto D."/>
            <person name="Vollmers J."/>
            <person name="Rivas-Marin E."/>
            <person name="Kohn T."/>
            <person name="Peeters S.H."/>
            <person name="Heuer A."/>
            <person name="Rast P."/>
            <person name="Oberbeckmann S."/>
            <person name="Bunk B."/>
            <person name="Jeske O."/>
            <person name="Meyerdierks A."/>
            <person name="Storesund J.E."/>
            <person name="Kallscheuer N."/>
            <person name="Luecker S."/>
            <person name="Lage O.M."/>
            <person name="Pohl T."/>
            <person name="Merkel B.J."/>
            <person name="Hornburger P."/>
            <person name="Mueller R.-W."/>
            <person name="Bruemmer F."/>
            <person name="Labrenz M."/>
            <person name="Spormann A.M."/>
            <person name="Op Den Camp H."/>
            <person name="Overmann J."/>
            <person name="Amann R."/>
            <person name="Jetten M.S.M."/>
            <person name="Mascher T."/>
            <person name="Medema M.H."/>
            <person name="Devos D.P."/>
            <person name="Kaster A.-K."/>
            <person name="Ovreas L."/>
            <person name="Rohde M."/>
            <person name="Galperin M.Y."/>
            <person name="Jogler C."/>
        </authorList>
    </citation>
    <scope>NUCLEOTIDE SEQUENCE [LARGE SCALE GENOMIC DNA]</scope>
    <source>
        <strain evidence="7 8">KOR34</strain>
    </source>
</reference>
<evidence type="ECO:0000313" key="8">
    <source>
        <dbReference type="Proteomes" id="UP000316714"/>
    </source>
</evidence>
<dbReference type="AlphaFoldDB" id="A0A5C5VH78"/>
<evidence type="ECO:0000256" key="5">
    <source>
        <dbReference type="SAM" id="MobiDB-lite"/>
    </source>
</evidence>
<dbReference type="Pfam" id="PF03983">
    <property type="entry name" value="SHD1"/>
    <property type="match status" value="1"/>
</dbReference>
<evidence type="ECO:0000256" key="2">
    <source>
        <dbReference type="ARBA" id="ARBA00022748"/>
    </source>
</evidence>
<dbReference type="InterPro" id="IPR036249">
    <property type="entry name" value="Thioredoxin-like_sf"/>
</dbReference>
<dbReference type="GO" id="GO:0030313">
    <property type="term" value="C:cell envelope"/>
    <property type="evidence" value="ECO:0007669"/>
    <property type="project" value="UniProtKB-SubCell"/>
</dbReference>
<dbReference type="PROSITE" id="PS00194">
    <property type="entry name" value="THIOREDOXIN_1"/>
    <property type="match status" value="1"/>
</dbReference>
<evidence type="ECO:0000256" key="1">
    <source>
        <dbReference type="ARBA" id="ARBA00004196"/>
    </source>
</evidence>
<comment type="caution">
    <text evidence="7">The sequence shown here is derived from an EMBL/GenBank/DDBJ whole genome shotgun (WGS) entry which is preliminary data.</text>
</comment>
<dbReference type="SUPFAM" id="SSF52833">
    <property type="entry name" value="Thioredoxin-like"/>
    <property type="match status" value="1"/>
</dbReference>
<dbReference type="PROSITE" id="PS51352">
    <property type="entry name" value="THIOREDOXIN_2"/>
    <property type="match status" value="1"/>
</dbReference>
<protein>
    <submittedName>
        <fullName evidence="7">Thiol-disulfide oxidoreductase ResA</fullName>
    </submittedName>
</protein>
<dbReference type="InterPro" id="IPR013766">
    <property type="entry name" value="Thioredoxin_domain"/>
</dbReference>
<gene>
    <name evidence="7" type="primary">resA_3</name>
    <name evidence="7" type="ORF">KOR34_22910</name>
</gene>
<keyword evidence="8" id="KW-1185">Reference proteome</keyword>
<keyword evidence="4" id="KW-0676">Redox-active center</keyword>
<accession>A0A5C5VH78</accession>
<feature type="domain" description="Thioredoxin" evidence="6">
    <location>
        <begin position="206"/>
        <end position="371"/>
    </location>
</feature>
<dbReference type="GO" id="GO:0017004">
    <property type="term" value="P:cytochrome complex assembly"/>
    <property type="evidence" value="ECO:0007669"/>
    <property type="project" value="UniProtKB-KW"/>
</dbReference>
<name>A0A5C5VH78_9BACT</name>
<dbReference type="Proteomes" id="UP000316714">
    <property type="component" value="Unassembled WGS sequence"/>
</dbReference>
<comment type="subcellular location">
    <subcellularLocation>
        <location evidence="1">Cell envelope</location>
    </subcellularLocation>
</comment>
<sequence length="377" mass="41141">MGLARMNRLGLILWIGCGFAATVSVGADPRVWTDVTGRFKIEAELVAVEGGTVTLRKPDGSEVAVPTSKLSQADLRFLKEHNSHPPERIPDRRPRARGREDSASAGEIRGAAEEFFADLRTEGRARATGLLTGDARKLVADGKSPLQGLPKPDDHTRAIRAGQAEIKGEVGVVPVRVRAGGAFYKTKLHFRRDAEAWRVFAISAEFPDGEKTIDFEAAPSDGKQDPLLALIGKELSVQGVTLQGRPLDWEQFDGKVVLVDFWATWCGPCRAEMPNIRQNYAKHHDAGFEVVAISVDRDMNALKQFVIEEKPPWTVVADRHPAARESMAARLGISGIPAFVLIGRDGKVAAVHCRGERLGVELKKLLGEPSDRVASRL</sequence>
<dbReference type="InterPro" id="IPR050553">
    <property type="entry name" value="Thioredoxin_ResA/DsbE_sf"/>
</dbReference>
<dbReference type="CDD" id="cd02966">
    <property type="entry name" value="TlpA_like_family"/>
    <property type="match status" value="1"/>
</dbReference>
<feature type="region of interest" description="Disordered" evidence="5">
    <location>
        <begin position="77"/>
        <end position="105"/>
    </location>
</feature>
<dbReference type="GO" id="GO:0008092">
    <property type="term" value="F:cytoskeletal protein binding"/>
    <property type="evidence" value="ECO:0007669"/>
    <property type="project" value="InterPro"/>
</dbReference>
<organism evidence="7 8">
    <name type="scientific">Posidoniimonas corsicana</name>
    <dbReference type="NCBI Taxonomy" id="1938618"/>
    <lineage>
        <taxon>Bacteria</taxon>
        <taxon>Pseudomonadati</taxon>
        <taxon>Planctomycetota</taxon>
        <taxon>Planctomycetia</taxon>
        <taxon>Pirellulales</taxon>
        <taxon>Lacipirellulaceae</taxon>
        <taxon>Posidoniimonas</taxon>
    </lineage>
</organism>
<dbReference type="GO" id="GO:0042802">
    <property type="term" value="F:identical protein binding"/>
    <property type="evidence" value="ECO:0007669"/>
    <property type="project" value="InterPro"/>
</dbReference>
<dbReference type="Gene3D" id="2.30.30.700">
    <property type="entry name" value="SLA1 homology domain 1"/>
    <property type="match status" value="1"/>
</dbReference>
<dbReference type="GO" id="GO:0030674">
    <property type="term" value="F:protein-macromolecule adaptor activity"/>
    <property type="evidence" value="ECO:0007669"/>
    <property type="project" value="InterPro"/>
</dbReference>
<dbReference type="PANTHER" id="PTHR42852">
    <property type="entry name" value="THIOL:DISULFIDE INTERCHANGE PROTEIN DSBE"/>
    <property type="match status" value="1"/>
</dbReference>
<evidence type="ECO:0000313" key="7">
    <source>
        <dbReference type="EMBL" id="TWT37343.1"/>
    </source>
</evidence>
<feature type="compositionally biased region" description="Basic and acidic residues" evidence="5">
    <location>
        <begin position="77"/>
        <end position="102"/>
    </location>
</feature>
<evidence type="ECO:0000256" key="4">
    <source>
        <dbReference type="ARBA" id="ARBA00023284"/>
    </source>
</evidence>
<dbReference type="InterPro" id="IPR007131">
    <property type="entry name" value="SHD1"/>
</dbReference>
<dbReference type="InterPro" id="IPR017937">
    <property type="entry name" value="Thioredoxin_CS"/>
</dbReference>
<dbReference type="GO" id="GO:0043130">
    <property type="term" value="F:ubiquitin binding"/>
    <property type="evidence" value="ECO:0007669"/>
    <property type="project" value="InterPro"/>
</dbReference>
<dbReference type="PANTHER" id="PTHR42852:SF6">
    <property type="entry name" value="THIOL:DISULFIDE INTERCHANGE PROTEIN DSBE"/>
    <property type="match status" value="1"/>
</dbReference>